<gene>
    <name evidence="1" type="ORF">LCGC14_1658140</name>
</gene>
<dbReference type="AlphaFoldDB" id="A0A0F9KV41"/>
<dbReference type="EMBL" id="LAZR01014045">
    <property type="protein sequence ID" value="KKM19195.1"/>
    <property type="molecule type" value="Genomic_DNA"/>
</dbReference>
<protein>
    <submittedName>
        <fullName evidence="1">Uncharacterized protein</fullName>
    </submittedName>
</protein>
<organism evidence="1">
    <name type="scientific">marine sediment metagenome</name>
    <dbReference type="NCBI Taxonomy" id="412755"/>
    <lineage>
        <taxon>unclassified sequences</taxon>
        <taxon>metagenomes</taxon>
        <taxon>ecological metagenomes</taxon>
    </lineage>
</organism>
<accession>A0A0F9KV41</accession>
<name>A0A0F9KV41_9ZZZZ</name>
<evidence type="ECO:0000313" key="1">
    <source>
        <dbReference type="EMBL" id="KKM19195.1"/>
    </source>
</evidence>
<feature type="non-terminal residue" evidence="1">
    <location>
        <position position="1"/>
    </location>
</feature>
<reference evidence="1" key="1">
    <citation type="journal article" date="2015" name="Nature">
        <title>Complex archaea that bridge the gap between prokaryotes and eukaryotes.</title>
        <authorList>
            <person name="Spang A."/>
            <person name="Saw J.H."/>
            <person name="Jorgensen S.L."/>
            <person name="Zaremba-Niedzwiedzka K."/>
            <person name="Martijn J."/>
            <person name="Lind A.E."/>
            <person name="van Eijk R."/>
            <person name="Schleper C."/>
            <person name="Guy L."/>
            <person name="Ettema T.J."/>
        </authorList>
    </citation>
    <scope>NUCLEOTIDE SEQUENCE</scope>
</reference>
<proteinExistence type="predicted"/>
<comment type="caution">
    <text evidence="1">The sequence shown here is derived from an EMBL/GenBank/DDBJ whole genome shotgun (WGS) entry which is preliminary data.</text>
</comment>
<sequence>KIIDGWEPDLSEAAIAAAPPSKGMIQAGDSMVTSGETTTKKTTAEEGKETCQNAQINIGNATRNAPINITINIGNN</sequence>